<accession>A0ABQ5FZQ0</accession>
<keyword evidence="1" id="KW-0472">Membrane</keyword>
<reference evidence="2" key="1">
    <citation type="journal article" date="2022" name="Int. J. Mol. Sci.">
        <title>Draft Genome of Tanacetum Coccineum: Genomic Comparison of Closely Related Tanacetum-Family Plants.</title>
        <authorList>
            <person name="Yamashiro T."/>
            <person name="Shiraishi A."/>
            <person name="Nakayama K."/>
            <person name="Satake H."/>
        </authorList>
    </citation>
    <scope>NUCLEOTIDE SEQUENCE</scope>
</reference>
<evidence type="ECO:0000313" key="2">
    <source>
        <dbReference type="EMBL" id="GJT68699.1"/>
    </source>
</evidence>
<dbReference type="Proteomes" id="UP001151760">
    <property type="component" value="Unassembled WGS sequence"/>
</dbReference>
<keyword evidence="1" id="KW-1133">Transmembrane helix</keyword>
<keyword evidence="3" id="KW-1185">Reference proteome</keyword>
<sequence>MVIKSEVINDIPRFFGILVAEFAAGGAVNLTLKMKRDMIIMKLDLEPKIDAMMRDFWKFCSPSLWKELIKETIDVVGTSGCHFRVLPKSVERASILHQSDGVGPQRHHIIPIGDLNGVSIALVARSGVISKSTDRIFISHGGQQKDLQNKGSKEKID</sequence>
<evidence type="ECO:0000313" key="3">
    <source>
        <dbReference type="Proteomes" id="UP001151760"/>
    </source>
</evidence>
<reference evidence="2" key="2">
    <citation type="submission" date="2022-01" db="EMBL/GenBank/DDBJ databases">
        <authorList>
            <person name="Yamashiro T."/>
            <person name="Shiraishi A."/>
            <person name="Satake H."/>
            <person name="Nakayama K."/>
        </authorList>
    </citation>
    <scope>NUCLEOTIDE SEQUENCE</scope>
</reference>
<comment type="caution">
    <text evidence="2">The sequence shown here is derived from an EMBL/GenBank/DDBJ whole genome shotgun (WGS) entry which is preliminary data.</text>
</comment>
<organism evidence="2 3">
    <name type="scientific">Tanacetum coccineum</name>
    <dbReference type="NCBI Taxonomy" id="301880"/>
    <lineage>
        <taxon>Eukaryota</taxon>
        <taxon>Viridiplantae</taxon>
        <taxon>Streptophyta</taxon>
        <taxon>Embryophyta</taxon>
        <taxon>Tracheophyta</taxon>
        <taxon>Spermatophyta</taxon>
        <taxon>Magnoliopsida</taxon>
        <taxon>eudicotyledons</taxon>
        <taxon>Gunneridae</taxon>
        <taxon>Pentapetalae</taxon>
        <taxon>asterids</taxon>
        <taxon>campanulids</taxon>
        <taxon>Asterales</taxon>
        <taxon>Asteraceae</taxon>
        <taxon>Asteroideae</taxon>
        <taxon>Anthemideae</taxon>
        <taxon>Anthemidinae</taxon>
        <taxon>Tanacetum</taxon>
    </lineage>
</organism>
<feature type="transmembrane region" description="Helical" evidence="1">
    <location>
        <begin position="14"/>
        <end position="32"/>
    </location>
</feature>
<gene>
    <name evidence="2" type="ORF">Tco_1020179</name>
</gene>
<dbReference type="EMBL" id="BQNB010017922">
    <property type="protein sequence ID" value="GJT68699.1"/>
    <property type="molecule type" value="Genomic_DNA"/>
</dbReference>
<evidence type="ECO:0000256" key="1">
    <source>
        <dbReference type="SAM" id="Phobius"/>
    </source>
</evidence>
<proteinExistence type="predicted"/>
<protein>
    <submittedName>
        <fullName evidence="2">Uncharacterized protein</fullName>
    </submittedName>
</protein>
<keyword evidence="1" id="KW-0812">Transmembrane</keyword>
<name>A0ABQ5FZQ0_9ASTR</name>